<dbReference type="PANTHER" id="PTHR32179">
    <property type="entry name" value="NICOTINATE-NUCLEOTIDE PYROPHOSPHORYLASE [CARBOXYLATING]"/>
    <property type="match status" value="1"/>
</dbReference>
<dbReference type="AlphaFoldDB" id="A0A2P6VFA8"/>
<evidence type="ECO:0000313" key="10">
    <source>
        <dbReference type="Proteomes" id="UP000239649"/>
    </source>
</evidence>
<sequence>MQWRKDWQAASGSFAPVPPPEHPTYDVYAAIQAALDEDAGDLGDITTLSTVPEGTQARATFLAKASGVLAGVWVAHAVFARVDPAVSLSWARKDGERVAPGEIVGEAVGSARSILVAERVALNFLQRMSGIASLTRRMVDEVEGTPSTILDTRKTVPCLRLLDKWAVATGGGMNHRIGLYDMVMIKDNHIAAAGGIAAAVAATEDYMHSRGIKRPVEVETRTLEELEEVLAILDGAGGESMITRIMLDNMTKKDAEAKSGLDVSTLREAMQLIGDRKVETEASGNVTLDTVRVIAETGVQFISCGALTHSVPALDISLNIETQQ</sequence>
<dbReference type="InterPro" id="IPR013785">
    <property type="entry name" value="Aldolase_TIM"/>
</dbReference>
<dbReference type="Pfam" id="PF01729">
    <property type="entry name" value="QRPTase_C"/>
    <property type="match status" value="1"/>
</dbReference>
<protein>
    <recommendedName>
        <fullName evidence="6">Nicotinate-nucleotide pyrophosphorylase [carboxylating]</fullName>
        <ecNumber evidence="6">2.4.2.19</ecNumber>
    </recommendedName>
    <alternativeName>
        <fullName evidence="6">Quinolinate phosphoribosyltransferase [decarboxylating]</fullName>
    </alternativeName>
</protein>
<dbReference type="STRING" id="554055.A0A2P6VFA8"/>
<dbReference type="InterPro" id="IPR027277">
    <property type="entry name" value="NadC/ModD"/>
</dbReference>
<dbReference type="Pfam" id="PF02749">
    <property type="entry name" value="QRPTase_N"/>
    <property type="match status" value="1"/>
</dbReference>
<organism evidence="9 10">
    <name type="scientific">Micractinium conductrix</name>
    <dbReference type="NCBI Taxonomy" id="554055"/>
    <lineage>
        <taxon>Eukaryota</taxon>
        <taxon>Viridiplantae</taxon>
        <taxon>Chlorophyta</taxon>
        <taxon>core chlorophytes</taxon>
        <taxon>Trebouxiophyceae</taxon>
        <taxon>Chlorellales</taxon>
        <taxon>Chlorellaceae</taxon>
        <taxon>Chlorella clade</taxon>
        <taxon>Micractinium</taxon>
    </lineage>
</organism>
<dbReference type="GO" id="GO:0004514">
    <property type="term" value="F:nicotinate-nucleotide diphosphorylase (carboxylating) activity"/>
    <property type="evidence" value="ECO:0007669"/>
    <property type="project" value="UniProtKB-EC"/>
</dbReference>
<feature type="domain" description="Quinolinate phosphoribosyl transferase N-terminal" evidence="8">
    <location>
        <begin position="44"/>
        <end position="129"/>
    </location>
</feature>
<evidence type="ECO:0000256" key="3">
    <source>
        <dbReference type="ARBA" id="ARBA00022642"/>
    </source>
</evidence>
<comment type="function">
    <text evidence="6">Involved in the catabolism of quinolinic acid (QA).</text>
</comment>
<dbReference type="UniPathway" id="UPA00253">
    <property type="reaction ID" value="UER00331"/>
</dbReference>
<dbReference type="OrthoDB" id="10067394at2759"/>
<comment type="subunit">
    <text evidence="6">Hexamer formed by 3 homodimers.</text>
</comment>
<evidence type="ECO:0000259" key="7">
    <source>
        <dbReference type="Pfam" id="PF01729"/>
    </source>
</evidence>
<evidence type="ECO:0000256" key="6">
    <source>
        <dbReference type="PIRNR" id="PIRNR006250"/>
    </source>
</evidence>
<gene>
    <name evidence="9" type="ORF">C2E20_3818</name>
</gene>
<dbReference type="InterPro" id="IPR002638">
    <property type="entry name" value="Quinolinate_PRibosylTrfase_C"/>
</dbReference>
<dbReference type="EMBL" id="LHPF02000009">
    <property type="protein sequence ID" value="PSC72776.1"/>
    <property type="molecule type" value="Genomic_DNA"/>
</dbReference>
<dbReference type="Gene3D" id="3.90.1170.20">
    <property type="entry name" value="Quinolinate phosphoribosyl transferase, N-terminal domain"/>
    <property type="match status" value="1"/>
</dbReference>
<proteinExistence type="inferred from homology"/>
<dbReference type="GO" id="GO:0009435">
    <property type="term" value="P:NAD+ biosynthetic process"/>
    <property type="evidence" value="ECO:0007669"/>
    <property type="project" value="UniProtKB-UniPathway"/>
</dbReference>
<keyword evidence="5 6" id="KW-0808">Transferase</keyword>
<dbReference type="SUPFAM" id="SSF51690">
    <property type="entry name" value="Nicotinate/Quinolinate PRTase C-terminal domain-like"/>
    <property type="match status" value="1"/>
</dbReference>
<dbReference type="Proteomes" id="UP000239649">
    <property type="component" value="Unassembled WGS sequence"/>
</dbReference>
<accession>A0A2P6VFA8</accession>
<evidence type="ECO:0000313" key="9">
    <source>
        <dbReference type="EMBL" id="PSC72776.1"/>
    </source>
</evidence>
<dbReference type="GO" id="GO:0005737">
    <property type="term" value="C:cytoplasm"/>
    <property type="evidence" value="ECO:0007669"/>
    <property type="project" value="TreeGrafter"/>
</dbReference>
<comment type="catalytic activity">
    <reaction evidence="6">
        <text>nicotinate beta-D-ribonucleotide + CO2 + diphosphate = quinolinate + 5-phospho-alpha-D-ribose 1-diphosphate + 2 H(+)</text>
        <dbReference type="Rhea" id="RHEA:12733"/>
        <dbReference type="ChEBI" id="CHEBI:15378"/>
        <dbReference type="ChEBI" id="CHEBI:16526"/>
        <dbReference type="ChEBI" id="CHEBI:29959"/>
        <dbReference type="ChEBI" id="CHEBI:33019"/>
        <dbReference type="ChEBI" id="CHEBI:57502"/>
        <dbReference type="ChEBI" id="CHEBI:58017"/>
        <dbReference type="EC" id="2.4.2.19"/>
    </reaction>
</comment>
<dbReference type="PANTHER" id="PTHR32179:SF3">
    <property type="entry name" value="NICOTINATE-NUCLEOTIDE PYROPHOSPHORYLASE [CARBOXYLATING]"/>
    <property type="match status" value="1"/>
</dbReference>
<dbReference type="InterPro" id="IPR036068">
    <property type="entry name" value="Nicotinate_pribotase-like_C"/>
</dbReference>
<comment type="similarity">
    <text evidence="2 6">Belongs to the NadC/ModD family.</text>
</comment>
<dbReference type="InterPro" id="IPR022412">
    <property type="entry name" value="Quinolinate_PRibosylTrfase_N"/>
</dbReference>
<dbReference type="CDD" id="cd01572">
    <property type="entry name" value="QPRTase"/>
    <property type="match status" value="1"/>
</dbReference>
<comment type="pathway">
    <text evidence="1 6">Cofactor biosynthesis; NAD(+) biosynthesis; nicotinate D-ribonucleotide from quinolinate: step 1/1.</text>
</comment>
<keyword evidence="4 6" id="KW-0328">Glycosyltransferase</keyword>
<evidence type="ECO:0000256" key="2">
    <source>
        <dbReference type="ARBA" id="ARBA00009400"/>
    </source>
</evidence>
<comment type="caution">
    <text evidence="9">The sequence shown here is derived from an EMBL/GenBank/DDBJ whole genome shotgun (WGS) entry which is preliminary data.</text>
</comment>
<name>A0A2P6VFA8_9CHLO</name>
<evidence type="ECO:0000259" key="8">
    <source>
        <dbReference type="Pfam" id="PF02749"/>
    </source>
</evidence>
<dbReference type="InterPro" id="IPR004393">
    <property type="entry name" value="NadC"/>
</dbReference>
<dbReference type="FunFam" id="3.90.1170.20:FF:000001">
    <property type="entry name" value="Nicotinate-nucleotide diphosphorylase (Carboxylating)"/>
    <property type="match status" value="1"/>
</dbReference>
<dbReference type="PIRSF" id="PIRSF006250">
    <property type="entry name" value="NadC_ModD"/>
    <property type="match status" value="1"/>
</dbReference>
<feature type="domain" description="Quinolinate phosphoribosyl transferase C-terminal" evidence="7">
    <location>
        <begin position="131"/>
        <end position="318"/>
    </location>
</feature>
<evidence type="ECO:0000256" key="1">
    <source>
        <dbReference type="ARBA" id="ARBA00004893"/>
    </source>
</evidence>
<keyword evidence="3 6" id="KW-0662">Pyridine nucleotide biosynthesis</keyword>
<dbReference type="InterPro" id="IPR037128">
    <property type="entry name" value="Quinolinate_PRibosylTase_N_sf"/>
</dbReference>
<keyword evidence="10" id="KW-1185">Reference proteome</keyword>
<evidence type="ECO:0000256" key="5">
    <source>
        <dbReference type="ARBA" id="ARBA00022679"/>
    </source>
</evidence>
<dbReference type="SUPFAM" id="SSF54675">
    <property type="entry name" value="Nicotinate/Quinolinate PRTase N-terminal domain-like"/>
    <property type="match status" value="1"/>
</dbReference>
<evidence type="ECO:0000256" key="4">
    <source>
        <dbReference type="ARBA" id="ARBA00022676"/>
    </source>
</evidence>
<reference evidence="9 10" key="1">
    <citation type="journal article" date="2018" name="Plant J.">
        <title>Genome sequences of Chlorella sorokiniana UTEX 1602 and Micractinium conductrix SAG 241.80: implications to maltose excretion by a green alga.</title>
        <authorList>
            <person name="Arriola M.B."/>
            <person name="Velmurugan N."/>
            <person name="Zhang Y."/>
            <person name="Plunkett M.H."/>
            <person name="Hondzo H."/>
            <person name="Barney B.M."/>
        </authorList>
    </citation>
    <scope>NUCLEOTIDE SEQUENCE [LARGE SCALE GENOMIC DNA]</scope>
    <source>
        <strain evidence="9 10">SAG 241.80</strain>
    </source>
</reference>
<dbReference type="GO" id="GO:0034213">
    <property type="term" value="P:quinolinate catabolic process"/>
    <property type="evidence" value="ECO:0007669"/>
    <property type="project" value="TreeGrafter"/>
</dbReference>
<dbReference type="FunFam" id="3.20.20.70:FF:000149">
    <property type="entry name" value="Nicotinate-nucleotide pyrophosphorylase [carboxylating]"/>
    <property type="match status" value="1"/>
</dbReference>
<dbReference type="NCBIfam" id="TIGR00078">
    <property type="entry name" value="nadC"/>
    <property type="match status" value="1"/>
</dbReference>
<dbReference type="EC" id="2.4.2.19" evidence="6"/>
<dbReference type="Gene3D" id="3.20.20.70">
    <property type="entry name" value="Aldolase class I"/>
    <property type="match status" value="1"/>
</dbReference>